<feature type="compositionally biased region" description="Polar residues" evidence="1">
    <location>
        <begin position="7"/>
        <end position="16"/>
    </location>
</feature>
<evidence type="ECO:0000313" key="3">
    <source>
        <dbReference type="Proteomes" id="UP000765509"/>
    </source>
</evidence>
<evidence type="ECO:0000313" key="2">
    <source>
        <dbReference type="EMBL" id="MBW0558677.1"/>
    </source>
</evidence>
<comment type="caution">
    <text evidence="2">The sequence shown here is derived from an EMBL/GenBank/DDBJ whole genome shotgun (WGS) entry which is preliminary data.</text>
</comment>
<dbReference type="EMBL" id="AVOT02067010">
    <property type="protein sequence ID" value="MBW0558677.1"/>
    <property type="molecule type" value="Genomic_DNA"/>
</dbReference>
<dbReference type="Proteomes" id="UP000765509">
    <property type="component" value="Unassembled WGS sequence"/>
</dbReference>
<reference evidence="2" key="1">
    <citation type="submission" date="2021-03" db="EMBL/GenBank/DDBJ databases">
        <title>Draft genome sequence of rust myrtle Austropuccinia psidii MF-1, a brazilian biotype.</title>
        <authorList>
            <person name="Quecine M.C."/>
            <person name="Pachon D.M.R."/>
            <person name="Bonatelli M.L."/>
            <person name="Correr F.H."/>
            <person name="Franceschini L.M."/>
            <person name="Leite T.F."/>
            <person name="Margarido G.R.A."/>
            <person name="Almeida C.A."/>
            <person name="Ferrarezi J.A."/>
            <person name="Labate C.A."/>
        </authorList>
    </citation>
    <scope>NUCLEOTIDE SEQUENCE</scope>
    <source>
        <strain evidence="2">MF-1</strain>
    </source>
</reference>
<sequence length="148" mass="16318">MVHNRNESNYSVQPDLSGQGRGKIRTRFGRPSSTKAHFEDSGVFSHSPRSVQTTFDINSNPELIQGNVLRVDPLPSGSHRNISVPVQNLVKRSQGRGVGNLSKPWAGGHELLLTHQELAGSGEDHRALRRMESLVFQGKGQEVKESVE</sequence>
<proteinExistence type="predicted"/>
<evidence type="ECO:0000256" key="1">
    <source>
        <dbReference type="SAM" id="MobiDB-lite"/>
    </source>
</evidence>
<keyword evidence="3" id="KW-1185">Reference proteome</keyword>
<name>A0A9Q3JB54_9BASI</name>
<accession>A0A9Q3JB54</accession>
<protein>
    <submittedName>
        <fullName evidence="2">Uncharacterized protein</fullName>
    </submittedName>
</protein>
<dbReference type="AlphaFoldDB" id="A0A9Q3JB54"/>
<organism evidence="2 3">
    <name type="scientific">Austropuccinia psidii MF-1</name>
    <dbReference type="NCBI Taxonomy" id="1389203"/>
    <lineage>
        <taxon>Eukaryota</taxon>
        <taxon>Fungi</taxon>
        <taxon>Dikarya</taxon>
        <taxon>Basidiomycota</taxon>
        <taxon>Pucciniomycotina</taxon>
        <taxon>Pucciniomycetes</taxon>
        <taxon>Pucciniales</taxon>
        <taxon>Sphaerophragmiaceae</taxon>
        <taxon>Austropuccinia</taxon>
    </lineage>
</organism>
<feature type="region of interest" description="Disordered" evidence="1">
    <location>
        <begin position="1"/>
        <end position="49"/>
    </location>
</feature>
<gene>
    <name evidence="2" type="ORF">O181_098392</name>
</gene>